<dbReference type="InterPro" id="IPR036770">
    <property type="entry name" value="Ankyrin_rpt-contain_sf"/>
</dbReference>
<name>A0A835XPQ0_9CHLO</name>
<feature type="region of interest" description="Disordered" evidence="1">
    <location>
        <begin position="788"/>
        <end position="822"/>
    </location>
</feature>
<gene>
    <name evidence="2" type="ORF">HYH03_014627</name>
</gene>
<protein>
    <submittedName>
        <fullName evidence="2">Uncharacterized protein</fullName>
    </submittedName>
</protein>
<feature type="region of interest" description="Disordered" evidence="1">
    <location>
        <begin position="1058"/>
        <end position="1081"/>
    </location>
</feature>
<feature type="region of interest" description="Disordered" evidence="1">
    <location>
        <begin position="464"/>
        <end position="554"/>
    </location>
</feature>
<dbReference type="OrthoDB" id="548461at2759"/>
<evidence type="ECO:0000256" key="1">
    <source>
        <dbReference type="SAM" id="MobiDB-lite"/>
    </source>
</evidence>
<evidence type="ECO:0000313" key="2">
    <source>
        <dbReference type="EMBL" id="KAG2486698.1"/>
    </source>
</evidence>
<dbReference type="GO" id="GO:0004620">
    <property type="term" value="F:phospholipase activity"/>
    <property type="evidence" value="ECO:0007669"/>
    <property type="project" value="TreeGrafter"/>
</dbReference>
<feature type="compositionally biased region" description="Pro residues" evidence="1">
    <location>
        <begin position="1112"/>
        <end position="1125"/>
    </location>
</feature>
<dbReference type="GO" id="GO:0005783">
    <property type="term" value="C:endoplasmic reticulum"/>
    <property type="evidence" value="ECO:0007669"/>
    <property type="project" value="TreeGrafter"/>
</dbReference>
<dbReference type="EMBL" id="JAEHOE010000108">
    <property type="protein sequence ID" value="KAG2486698.1"/>
    <property type="molecule type" value="Genomic_DNA"/>
</dbReference>
<accession>A0A835XPQ0</accession>
<sequence length="1415" mass="145159">MPGLATHMSAPGALRDLSLEQRRQIVCLAAASGDVASLERMLAVAGVAPSPLEIGTAAAAGELDACRWLLERGCPLDHPYRTDRSALEIAAAAGSRVGCEWLLAHGAKVSGSELWAAGGAGHAELLEWLYEQLPAGMKTAEACTAIAYDMVAGVAAGCDLPTLQRWWRRLQEGSALDTGSKGYILASAAASPTPDWREKVDWLAAEGLRVTSSAGRYAAARPDGVPRLEWLLEAHGCQPSEVCLHYVLRGKNETVDTVRWLLRRLPPPAERVWVDMRAAAGNVAKLRLLAGAGYLAGQPRRDPMSLLPNALRSGSREASAWLLEEARRQGQDLTLTADLFAHAAASGDVSVMAWLRELGCPCDESSWDECVCTMSYRLGAAATGCEAALEFLAEQRFAMPADGSPYVAAAGKGDIHTLEVLRRLGMPFGPPDGCAFADAISGRDWFSAPLPALRWLWRAARAAAGEPQLTSEEEEADTEVEDSDEDWEQEEGEGEEEEDGEGSESGDWDGDSPSGSRTGTRSHQMAGRGGGGMGDAAGSGGDGGGMGGGGGPSEFLQLLAQIQGEDGHVPAESLVCPQQPPMPPPDRHQLILPPPPPLFVHHPPGLDPHPQPLGAPSAAMAGSIATEDCGAFTEGPQLEAALAAAAQAAAGGNAGPSASSAGAGHPFHRSALAGPWTASNTTLADPGAATGFLGAGGLEPGPPGPGPGPAATASSGPLVRRRGQYENLHRLLAHHVRSGTAACRTWPARRQDEVDHQVVFAAFGIKSSGLTGLGGPSGGTIHKVAADEVPTSAGGGGGGSGAGGGGGGGGSAPQPPPRVGAGGMLIEVKGFLGSGNAEWPRDCRVSRFFLAAPGELSEAQAAEMLPEPARVVPATYKLSGTEVWYAPKVSLVVVDRGDEPAAAGPGGAAAGGGGGGRPKRAPATARDGGGAGSEAGSAGRGAAETGDEGGGGSAAAAAEAPPTAEEMCSRQWQLAAAQNFVYLFLEAVVMGNLQAMEALLPRLPRREGLPTPPPSPSAGSPGPGPGAADPNPGWSVQWDRVHADRFTPLHLAVTVHKLWPPPPTAADDASGPNIRPDGPRNRASYYGWYTVPYMPMSVRLRVVRWLLERSTAPPPAAPLAPPPSPSQGRGRGRAARGGGGSGGSAAGAAAAGTSSPPPPVRRHSELVMARTNDRTVPLMTALRYADGDGEDWRELVGELLERMSWEDYCQADSKKGWYPHHVVSSLGSRPPPSLRTGAGGGGGGGPGAPAPSSTGPSGSGSAAADLGPQPLPGSEGCMGVLLDWLTARAAEKLREEEAARQAAATGTSPGGRKPPKKHKGAAPAEALPPPEPEPGAVRALVGSLLFHLHSQHYDGRLLEKEATRRGISVAPPQRSHPSGAYAMEELSRALLLAGAEAEGQQAEAGGQGQAQQAAS</sequence>
<dbReference type="GO" id="GO:0030149">
    <property type="term" value="P:sphingolipid catabolic process"/>
    <property type="evidence" value="ECO:0007669"/>
    <property type="project" value="TreeGrafter"/>
</dbReference>
<comment type="caution">
    <text evidence="2">The sequence shown here is derived from an EMBL/GenBank/DDBJ whole genome shotgun (WGS) entry which is preliminary data.</text>
</comment>
<dbReference type="GO" id="GO:0046513">
    <property type="term" value="P:ceramide biosynthetic process"/>
    <property type="evidence" value="ECO:0007669"/>
    <property type="project" value="TreeGrafter"/>
</dbReference>
<feature type="region of interest" description="Disordered" evidence="1">
    <location>
        <begin position="1394"/>
        <end position="1415"/>
    </location>
</feature>
<keyword evidence="3" id="KW-1185">Reference proteome</keyword>
<feature type="compositionally biased region" description="Gly residues" evidence="1">
    <location>
        <begin position="1237"/>
        <end position="1247"/>
    </location>
</feature>
<feature type="region of interest" description="Disordered" evidence="1">
    <location>
        <begin position="1004"/>
        <end position="1036"/>
    </location>
</feature>
<dbReference type="Gene3D" id="1.25.40.20">
    <property type="entry name" value="Ankyrin repeat-containing domain"/>
    <property type="match status" value="2"/>
</dbReference>
<dbReference type="GO" id="GO:0071944">
    <property type="term" value="C:cell periphery"/>
    <property type="evidence" value="ECO:0007669"/>
    <property type="project" value="TreeGrafter"/>
</dbReference>
<feature type="region of interest" description="Disordered" evidence="1">
    <location>
        <begin position="1293"/>
        <end position="1336"/>
    </location>
</feature>
<dbReference type="SUPFAM" id="SSF48403">
    <property type="entry name" value="Ankyrin repeat"/>
    <property type="match status" value="1"/>
</dbReference>
<feature type="compositionally biased region" description="Gly residues" evidence="1">
    <location>
        <begin position="793"/>
        <end position="811"/>
    </location>
</feature>
<feature type="compositionally biased region" description="Acidic residues" evidence="1">
    <location>
        <begin position="471"/>
        <end position="510"/>
    </location>
</feature>
<evidence type="ECO:0000313" key="3">
    <source>
        <dbReference type="Proteomes" id="UP000612055"/>
    </source>
</evidence>
<feature type="region of interest" description="Disordered" evidence="1">
    <location>
        <begin position="901"/>
        <end position="962"/>
    </location>
</feature>
<feature type="compositionally biased region" description="Gly residues" evidence="1">
    <location>
        <begin position="1135"/>
        <end position="1145"/>
    </location>
</feature>
<feature type="region of interest" description="Disordered" evidence="1">
    <location>
        <begin position="677"/>
        <end position="716"/>
    </location>
</feature>
<dbReference type="PANTHER" id="PTHR12393:SF6">
    <property type="entry name" value="SPHINGOMYELIN PHOSPHODIESTERASE 2"/>
    <property type="match status" value="1"/>
</dbReference>
<organism evidence="2 3">
    <name type="scientific">Edaphochlamys debaryana</name>
    <dbReference type="NCBI Taxonomy" id="47281"/>
    <lineage>
        <taxon>Eukaryota</taxon>
        <taxon>Viridiplantae</taxon>
        <taxon>Chlorophyta</taxon>
        <taxon>core chlorophytes</taxon>
        <taxon>Chlorophyceae</taxon>
        <taxon>CS clade</taxon>
        <taxon>Chlamydomonadales</taxon>
        <taxon>Chlamydomonadales incertae sedis</taxon>
        <taxon>Edaphochlamys</taxon>
    </lineage>
</organism>
<feature type="region of interest" description="Disordered" evidence="1">
    <location>
        <begin position="1224"/>
        <end position="1271"/>
    </location>
</feature>
<feature type="compositionally biased region" description="Low complexity" evidence="1">
    <location>
        <begin position="934"/>
        <end position="944"/>
    </location>
</feature>
<dbReference type="GO" id="GO:0016020">
    <property type="term" value="C:membrane"/>
    <property type="evidence" value="ECO:0007669"/>
    <property type="project" value="TreeGrafter"/>
</dbReference>
<feature type="region of interest" description="Disordered" evidence="1">
    <location>
        <begin position="1112"/>
        <end position="1162"/>
    </location>
</feature>
<feature type="compositionally biased region" description="Gly residues" evidence="1">
    <location>
        <begin position="904"/>
        <end position="916"/>
    </location>
</feature>
<reference evidence="2" key="1">
    <citation type="journal article" date="2020" name="bioRxiv">
        <title>Comparative genomics of Chlamydomonas.</title>
        <authorList>
            <person name="Craig R.J."/>
            <person name="Hasan A.R."/>
            <person name="Ness R.W."/>
            <person name="Keightley P.D."/>
        </authorList>
    </citation>
    <scope>NUCLEOTIDE SEQUENCE</scope>
    <source>
        <strain evidence="2">CCAP 11/70</strain>
    </source>
</reference>
<dbReference type="Proteomes" id="UP000612055">
    <property type="component" value="Unassembled WGS sequence"/>
</dbReference>
<feature type="compositionally biased region" description="Gly residues" evidence="1">
    <location>
        <begin position="527"/>
        <end position="552"/>
    </location>
</feature>
<dbReference type="PANTHER" id="PTHR12393">
    <property type="entry name" value="SPHINGOMYELIN PHOSPHODIESTERASE RELATED"/>
    <property type="match status" value="1"/>
</dbReference>
<feature type="compositionally biased region" description="Low complexity" evidence="1">
    <location>
        <begin position="1250"/>
        <end position="1264"/>
    </location>
</feature>
<proteinExistence type="predicted"/>